<feature type="region of interest" description="Disordered" evidence="1">
    <location>
        <begin position="77"/>
        <end position="96"/>
    </location>
</feature>
<dbReference type="Proteomes" id="UP001203423">
    <property type="component" value="Unassembled WGS sequence"/>
</dbReference>
<evidence type="ECO:0000313" key="2">
    <source>
        <dbReference type="EMBL" id="MCL1127736.1"/>
    </source>
</evidence>
<sequence length="206" mass="22422">MDVLVITHNAVVTNLIGQLKVKDLQGNIRDLSIGDIVKEGEQLIFSPNTKFDLRTENNHYINEQGQFITDPVDIDDETPAIQTQTPSGDNSTLDSPDAVEGGFDFITVERQANETRAESGHDTKGFQITTPSIAKIKNNEDPLFINNFIDENEIINVPEDGGAYIGNVINTVSPDGPITVVSFSIADQAGPFVLNQAITITDDNAH</sequence>
<accession>A0ABT0LJ76</accession>
<name>A0ABT0LJ76_9GAMM</name>
<protein>
    <recommendedName>
        <fullName evidence="4">Retention module-containing protein</fullName>
    </recommendedName>
</protein>
<evidence type="ECO:0000313" key="3">
    <source>
        <dbReference type="Proteomes" id="UP001203423"/>
    </source>
</evidence>
<evidence type="ECO:0008006" key="4">
    <source>
        <dbReference type="Google" id="ProtNLM"/>
    </source>
</evidence>
<reference evidence="2 3" key="1">
    <citation type="submission" date="2022-01" db="EMBL/GenBank/DDBJ databases">
        <title>Whole genome-based taxonomy of the Shewanellaceae.</title>
        <authorList>
            <person name="Martin-Rodriguez A.J."/>
        </authorList>
    </citation>
    <scope>NUCLEOTIDE SEQUENCE [LARGE SCALE GENOMIC DNA]</scope>
    <source>
        <strain evidence="2 3">DSM 17177</strain>
    </source>
</reference>
<feature type="compositionally biased region" description="Polar residues" evidence="1">
    <location>
        <begin position="80"/>
        <end position="94"/>
    </location>
</feature>
<evidence type="ECO:0000256" key="1">
    <source>
        <dbReference type="SAM" id="MobiDB-lite"/>
    </source>
</evidence>
<feature type="non-terminal residue" evidence="2">
    <location>
        <position position="206"/>
    </location>
</feature>
<gene>
    <name evidence="2" type="ORF">L2764_25500</name>
</gene>
<organism evidence="2 3">
    <name type="scientific">Shewanella surugensis</name>
    <dbReference type="NCBI Taxonomy" id="212020"/>
    <lineage>
        <taxon>Bacteria</taxon>
        <taxon>Pseudomonadati</taxon>
        <taxon>Pseudomonadota</taxon>
        <taxon>Gammaproteobacteria</taxon>
        <taxon>Alteromonadales</taxon>
        <taxon>Shewanellaceae</taxon>
        <taxon>Shewanella</taxon>
    </lineage>
</organism>
<keyword evidence="3" id="KW-1185">Reference proteome</keyword>
<dbReference type="RefSeq" id="WP_248943170.1">
    <property type="nucleotide sequence ID" value="NZ_JAKIKS010000202.1"/>
</dbReference>
<comment type="caution">
    <text evidence="2">The sequence shown here is derived from an EMBL/GenBank/DDBJ whole genome shotgun (WGS) entry which is preliminary data.</text>
</comment>
<proteinExistence type="predicted"/>
<dbReference type="EMBL" id="JAKIKS010000202">
    <property type="protein sequence ID" value="MCL1127736.1"/>
    <property type="molecule type" value="Genomic_DNA"/>
</dbReference>